<reference evidence="2 3" key="1">
    <citation type="submission" date="2018-05" db="EMBL/GenBank/DDBJ databases">
        <title>Nocardioides silvaticus genome.</title>
        <authorList>
            <person name="Li C."/>
            <person name="Wang G."/>
        </authorList>
    </citation>
    <scope>NUCLEOTIDE SEQUENCE [LARGE SCALE GENOMIC DNA]</scope>
    <source>
        <strain evidence="2 3">CCTCC AB 2018079</strain>
    </source>
</reference>
<evidence type="ECO:0000313" key="2">
    <source>
        <dbReference type="EMBL" id="PWN04112.1"/>
    </source>
</evidence>
<feature type="transmembrane region" description="Helical" evidence="1">
    <location>
        <begin position="37"/>
        <end position="58"/>
    </location>
</feature>
<evidence type="ECO:0000313" key="3">
    <source>
        <dbReference type="Proteomes" id="UP000245507"/>
    </source>
</evidence>
<name>A0A316TPF0_9ACTN</name>
<keyword evidence="1" id="KW-0472">Membrane</keyword>
<gene>
    <name evidence="2" type="ORF">DJ010_00120</name>
</gene>
<sequence length="161" mass="16377">MLTTTTHGAPVLAAAATLGVGAVVVAVAAVVDGVPGAYGALVGTGFALAVFSFGVFAVGAVARLMPTASLLVAMLTYTTQVLLMLVFFVALNRSGAIEGSVSREWLGGAIIVAVLAWTLAQLTAFSRARIPLYELVREERSEPLGNGLSEGVRSATEGGAR</sequence>
<keyword evidence="1" id="KW-0812">Transmembrane</keyword>
<dbReference type="EMBL" id="QGDD01000001">
    <property type="protein sequence ID" value="PWN04112.1"/>
    <property type="molecule type" value="Genomic_DNA"/>
</dbReference>
<dbReference type="AlphaFoldDB" id="A0A316TPF0"/>
<feature type="transmembrane region" description="Helical" evidence="1">
    <location>
        <begin position="12"/>
        <end position="31"/>
    </location>
</feature>
<keyword evidence="3" id="KW-1185">Reference proteome</keyword>
<feature type="transmembrane region" description="Helical" evidence="1">
    <location>
        <begin position="105"/>
        <end position="125"/>
    </location>
</feature>
<dbReference type="RefSeq" id="WP_109691619.1">
    <property type="nucleotide sequence ID" value="NZ_QGDD01000001.1"/>
</dbReference>
<proteinExistence type="predicted"/>
<accession>A0A316TPF0</accession>
<feature type="transmembrane region" description="Helical" evidence="1">
    <location>
        <begin position="70"/>
        <end position="90"/>
    </location>
</feature>
<organism evidence="2 3">
    <name type="scientific">Nocardioides silvaticus</name>
    <dbReference type="NCBI Taxonomy" id="2201891"/>
    <lineage>
        <taxon>Bacteria</taxon>
        <taxon>Bacillati</taxon>
        <taxon>Actinomycetota</taxon>
        <taxon>Actinomycetes</taxon>
        <taxon>Propionibacteriales</taxon>
        <taxon>Nocardioidaceae</taxon>
        <taxon>Nocardioides</taxon>
    </lineage>
</organism>
<keyword evidence="1" id="KW-1133">Transmembrane helix</keyword>
<dbReference type="Proteomes" id="UP000245507">
    <property type="component" value="Unassembled WGS sequence"/>
</dbReference>
<dbReference type="OrthoDB" id="3789889at2"/>
<evidence type="ECO:0008006" key="4">
    <source>
        <dbReference type="Google" id="ProtNLM"/>
    </source>
</evidence>
<protein>
    <recommendedName>
        <fullName evidence="4">ATP synthase protein I</fullName>
    </recommendedName>
</protein>
<evidence type="ECO:0000256" key="1">
    <source>
        <dbReference type="SAM" id="Phobius"/>
    </source>
</evidence>
<comment type="caution">
    <text evidence="2">The sequence shown here is derived from an EMBL/GenBank/DDBJ whole genome shotgun (WGS) entry which is preliminary data.</text>
</comment>